<proteinExistence type="inferred from homology"/>
<dbReference type="OrthoDB" id="65569at2759"/>
<dbReference type="InterPro" id="IPR001360">
    <property type="entry name" value="Glyco_hydro_1"/>
</dbReference>
<keyword evidence="4" id="KW-0732">Signal</keyword>
<evidence type="ECO:0000256" key="2">
    <source>
        <dbReference type="ARBA" id="ARBA00022801"/>
    </source>
</evidence>
<dbReference type="EMBL" id="JXTB01000087">
    <property type="protein sequence ID" value="PON65505.1"/>
    <property type="molecule type" value="Genomic_DNA"/>
</dbReference>
<keyword evidence="6" id="KW-1185">Reference proteome</keyword>
<dbReference type="InterPro" id="IPR033132">
    <property type="entry name" value="GH_1_N_CS"/>
</dbReference>
<keyword evidence="2 5" id="KW-0378">Hydrolase</keyword>
<organism evidence="5 6">
    <name type="scientific">Parasponia andersonii</name>
    <name type="common">Sponia andersonii</name>
    <dbReference type="NCBI Taxonomy" id="3476"/>
    <lineage>
        <taxon>Eukaryota</taxon>
        <taxon>Viridiplantae</taxon>
        <taxon>Streptophyta</taxon>
        <taxon>Embryophyta</taxon>
        <taxon>Tracheophyta</taxon>
        <taxon>Spermatophyta</taxon>
        <taxon>Magnoliopsida</taxon>
        <taxon>eudicotyledons</taxon>
        <taxon>Gunneridae</taxon>
        <taxon>Pentapetalae</taxon>
        <taxon>rosids</taxon>
        <taxon>fabids</taxon>
        <taxon>Rosales</taxon>
        <taxon>Cannabaceae</taxon>
        <taxon>Parasponia</taxon>
    </lineage>
</organism>
<dbReference type="InterPro" id="IPR017853">
    <property type="entry name" value="GH"/>
</dbReference>
<name>A0A2P5CWZ1_PARAD</name>
<dbReference type="STRING" id="3476.A0A2P5CWZ1"/>
<dbReference type="PROSITE" id="PS00653">
    <property type="entry name" value="GLYCOSYL_HYDROL_F1_2"/>
    <property type="match status" value="1"/>
</dbReference>
<evidence type="ECO:0000256" key="1">
    <source>
        <dbReference type="ARBA" id="ARBA00010838"/>
    </source>
</evidence>
<accession>A0A2P5CWZ1</accession>
<evidence type="ECO:0000313" key="5">
    <source>
        <dbReference type="EMBL" id="PON65505.1"/>
    </source>
</evidence>
<dbReference type="PANTHER" id="PTHR10353:SF297">
    <property type="entry name" value="VICIANIN HYDROLASE-LIKE"/>
    <property type="match status" value="1"/>
</dbReference>
<reference evidence="6" key="1">
    <citation type="submission" date="2016-06" db="EMBL/GenBank/DDBJ databases">
        <title>Parallel loss of symbiosis genes in relatives of nitrogen-fixing non-legume Parasponia.</title>
        <authorList>
            <person name="Van Velzen R."/>
            <person name="Holmer R."/>
            <person name="Bu F."/>
            <person name="Rutten L."/>
            <person name="Van Zeijl A."/>
            <person name="Liu W."/>
            <person name="Santuari L."/>
            <person name="Cao Q."/>
            <person name="Sharma T."/>
            <person name="Shen D."/>
            <person name="Roswanjaya Y."/>
            <person name="Wardhani T."/>
            <person name="Kalhor M.S."/>
            <person name="Jansen J."/>
            <person name="Van den Hoogen J."/>
            <person name="Gungor B."/>
            <person name="Hartog M."/>
            <person name="Hontelez J."/>
            <person name="Verver J."/>
            <person name="Yang W.-C."/>
            <person name="Schijlen E."/>
            <person name="Repin R."/>
            <person name="Schilthuizen M."/>
            <person name="Schranz E."/>
            <person name="Heidstra R."/>
            <person name="Miyata K."/>
            <person name="Fedorova E."/>
            <person name="Kohlen W."/>
            <person name="Bisseling T."/>
            <person name="Smit S."/>
            <person name="Geurts R."/>
        </authorList>
    </citation>
    <scope>NUCLEOTIDE SEQUENCE [LARGE SCALE GENOMIC DNA]</scope>
    <source>
        <strain evidence="6">cv. WU1-14</strain>
    </source>
</reference>
<sequence>MATLAKLGAFIFICVLSFPSLAKARKSYGYISSTPLNRSSFPRDFIFGAGSSAYQSEGAALIEGRGPSVWDTFAHKFADKISDSSNGDITDDFYHRYKEDIKLMKKIGLDSFRFSISWSRILPKGKISGGVNSFAVKFYNNLINDLLSNGIKPFVTLLHYDTPQALEDEYNSWLSHKIV</sequence>
<dbReference type="Gene3D" id="3.20.20.80">
    <property type="entry name" value="Glycosidases"/>
    <property type="match status" value="1"/>
</dbReference>
<comment type="caution">
    <text evidence="5">The sequence shown here is derived from an EMBL/GenBank/DDBJ whole genome shotgun (WGS) entry which is preliminary data.</text>
</comment>
<dbReference type="Pfam" id="PF00232">
    <property type="entry name" value="Glyco_hydro_1"/>
    <property type="match status" value="1"/>
</dbReference>
<evidence type="ECO:0000256" key="4">
    <source>
        <dbReference type="SAM" id="SignalP"/>
    </source>
</evidence>
<dbReference type="Proteomes" id="UP000237105">
    <property type="component" value="Unassembled WGS sequence"/>
</dbReference>
<evidence type="ECO:0000313" key="6">
    <source>
        <dbReference type="Proteomes" id="UP000237105"/>
    </source>
</evidence>
<dbReference type="GO" id="GO:0005975">
    <property type="term" value="P:carbohydrate metabolic process"/>
    <property type="evidence" value="ECO:0007669"/>
    <property type="project" value="InterPro"/>
</dbReference>
<evidence type="ECO:0000256" key="3">
    <source>
        <dbReference type="RuleBase" id="RU003690"/>
    </source>
</evidence>
<feature type="signal peptide" evidence="4">
    <location>
        <begin position="1"/>
        <end position="24"/>
    </location>
</feature>
<dbReference type="AlphaFoldDB" id="A0A2P5CWZ1"/>
<dbReference type="SUPFAM" id="SSF51445">
    <property type="entry name" value="(Trans)glycosidases"/>
    <property type="match status" value="1"/>
</dbReference>
<dbReference type="GO" id="GO:0008422">
    <property type="term" value="F:beta-glucosidase activity"/>
    <property type="evidence" value="ECO:0007669"/>
    <property type="project" value="TreeGrafter"/>
</dbReference>
<gene>
    <name evidence="5" type="ORF">PanWU01x14_116680</name>
</gene>
<comment type="similarity">
    <text evidence="1 3">Belongs to the glycosyl hydrolase 1 family.</text>
</comment>
<dbReference type="PANTHER" id="PTHR10353">
    <property type="entry name" value="GLYCOSYL HYDROLASE"/>
    <property type="match status" value="1"/>
</dbReference>
<feature type="chain" id="PRO_5015133621" evidence="4">
    <location>
        <begin position="25"/>
        <end position="179"/>
    </location>
</feature>
<protein>
    <submittedName>
        <fullName evidence="5">Glycoside hydrolase</fullName>
    </submittedName>
</protein>